<reference evidence="1" key="1">
    <citation type="submission" date="2024-05" db="EMBL/GenBank/DDBJ databases">
        <title>Whole genome shotgun sequence of Streptomyces hygroscopicus NBRC 113678.</title>
        <authorList>
            <person name="Komaki H."/>
            <person name="Tamura T."/>
        </authorList>
    </citation>
    <scope>NUCLEOTIDE SEQUENCE</scope>
    <source>
        <strain evidence="1">N11-34</strain>
    </source>
</reference>
<dbReference type="RefSeq" id="WP_236256427.1">
    <property type="nucleotide sequence ID" value="NZ_BNEK01000003.1"/>
</dbReference>
<dbReference type="EMBL" id="BNEK01000003">
    <property type="protein sequence ID" value="GHJ27125.1"/>
    <property type="molecule type" value="Genomic_DNA"/>
</dbReference>
<keyword evidence="2" id="KW-1185">Reference proteome</keyword>
<sequence>MDPYAAHHALNVLEAHMTTPKDAQKRATVLQSFAVLNELARLYREATTGSANE</sequence>
<protein>
    <submittedName>
        <fullName evidence="1">Uncharacterized protein</fullName>
    </submittedName>
</protein>
<gene>
    <name evidence="1" type="ORF">TPA0910_15580</name>
</gene>
<evidence type="ECO:0000313" key="2">
    <source>
        <dbReference type="Proteomes" id="UP001054854"/>
    </source>
</evidence>
<name>A0ABQ3TUY2_STRHY</name>
<proteinExistence type="predicted"/>
<evidence type="ECO:0000313" key="1">
    <source>
        <dbReference type="EMBL" id="GHJ27125.1"/>
    </source>
</evidence>
<comment type="caution">
    <text evidence="1">The sequence shown here is derived from an EMBL/GenBank/DDBJ whole genome shotgun (WGS) entry which is preliminary data.</text>
</comment>
<dbReference type="Proteomes" id="UP001054854">
    <property type="component" value="Unassembled WGS sequence"/>
</dbReference>
<accession>A0ABQ3TUY2</accession>
<organism evidence="1 2">
    <name type="scientific">Streptomyces hygroscopicus</name>
    <dbReference type="NCBI Taxonomy" id="1912"/>
    <lineage>
        <taxon>Bacteria</taxon>
        <taxon>Bacillati</taxon>
        <taxon>Actinomycetota</taxon>
        <taxon>Actinomycetes</taxon>
        <taxon>Kitasatosporales</taxon>
        <taxon>Streptomycetaceae</taxon>
        <taxon>Streptomyces</taxon>
        <taxon>Streptomyces violaceusniger group</taxon>
    </lineage>
</organism>